<evidence type="ECO:0000256" key="3">
    <source>
        <dbReference type="ARBA" id="ARBA00022679"/>
    </source>
</evidence>
<dbReference type="InterPro" id="IPR050859">
    <property type="entry name" value="Class-I_PLP-dep_aminotransf"/>
</dbReference>
<dbReference type="EMBL" id="QQZY01000003">
    <property type="protein sequence ID" value="RDI74787.1"/>
    <property type="molecule type" value="Genomic_DNA"/>
</dbReference>
<protein>
    <submittedName>
        <fullName evidence="6">HTH/MocR-type transcriptional regulator</fullName>
    </submittedName>
</protein>
<name>A0A7M2YZ71_9ACTN</name>
<dbReference type="Gene3D" id="3.90.1150.10">
    <property type="entry name" value="Aspartate Aminotransferase, domain 1"/>
    <property type="match status" value="1"/>
</dbReference>
<sequence>MAPISFARGAPAPECLDPALIADCSRAALERDGTAILSYGAGGGYGPLREVLAERHGVDAGRVFVTTGGLQGFVFYAAVQLERKPGRVLVEGPTYDRPLKLLGWQGVEVVALPMDDEGLDLDALEAELARGGDISFLYTIPTFQNPSGRTLGAGRRARIAQLAAAHGLDVLEDDPYGLVRYEGQAPPSIFELEGGSHVTFTSSFSKTVAPGLRVGYFVVPDAMRAAYDERAVSTYISPSLLPQAVVHELFARGAFEPNLERIRGLLRARKDAMLSALESELPPAATWSRPEGGYFLWVDFGPGADAGDLLRRASEAGVTFVRGTDFFPGGSGGVGAARLAFSYETPERIAEGVALLASLL</sequence>
<evidence type="ECO:0000256" key="4">
    <source>
        <dbReference type="ARBA" id="ARBA00022898"/>
    </source>
</evidence>
<dbReference type="InterPro" id="IPR004839">
    <property type="entry name" value="Aminotransferase_I/II_large"/>
</dbReference>
<reference evidence="6 7" key="1">
    <citation type="submission" date="2018-07" db="EMBL/GenBank/DDBJ databases">
        <title>High-quality-draft genome sequence of Gaiella occulta.</title>
        <authorList>
            <person name="Severino R."/>
            <person name="Froufe H.J.C."/>
            <person name="Rainey F.A."/>
            <person name="Barroso C."/>
            <person name="Albuquerque L."/>
            <person name="Lobo-Da-Cunha A."/>
            <person name="Da Costa M.S."/>
            <person name="Egas C."/>
        </authorList>
    </citation>
    <scope>NUCLEOTIDE SEQUENCE [LARGE SCALE GENOMIC DNA]</scope>
    <source>
        <strain evidence="6 7">F2-233</strain>
    </source>
</reference>
<proteinExistence type="predicted"/>
<dbReference type="GO" id="GO:0030170">
    <property type="term" value="F:pyridoxal phosphate binding"/>
    <property type="evidence" value="ECO:0007669"/>
    <property type="project" value="InterPro"/>
</dbReference>
<evidence type="ECO:0000313" key="6">
    <source>
        <dbReference type="EMBL" id="RDI74787.1"/>
    </source>
</evidence>
<dbReference type="GO" id="GO:1901605">
    <property type="term" value="P:alpha-amino acid metabolic process"/>
    <property type="evidence" value="ECO:0007669"/>
    <property type="project" value="TreeGrafter"/>
</dbReference>
<comment type="caution">
    <text evidence="6">The sequence shown here is derived from an EMBL/GenBank/DDBJ whole genome shotgun (WGS) entry which is preliminary data.</text>
</comment>
<feature type="domain" description="Aminotransferase class I/classII large" evidence="5">
    <location>
        <begin position="26"/>
        <end position="312"/>
    </location>
</feature>
<accession>A0A7M2YZ71</accession>
<reference evidence="7" key="2">
    <citation type="journal article" date="2019" name="MicrobiologyOpen">
        <title>High-quality draft genome sequence of Gaiella occulta isolated from a 150 meter deep mineral water borehole and comparison with the genome sequences of other deep-branching lineages of the phylum Actinobacteria.</title>
        <authorList>
            <person name="Severino R."/>
            <person name="Froufe H.J.C."/>
            <person name="Barroso C."/>
            <person name="Albuquerque L."/>
            <person name="Lobo-da-Cunha A."/>
            <person name="da Costa M.S."/>
            <person name="Egas C."/>
        </authorList>
    </citation>
    <scope>NUCLEOTIDE SEQUENCE [LARGE SCALE GENOMIC DNA]</scope>
    <source>
        <strain evidence="7">F2-233</strain>
    </source>
</reference>
<gene>
    <name evidence="6" type="ORF">Gocc_1676</name>
</gene>
<dbReference type="SUPFAM" id="SSF53383">
    <property type="entry name" value="PLP-dependent transferases"/>
    <property type="match status" value="1"/>
</dbReference>
<evidence type="ECO:0000313" key="7">
    <source>
        <dbReference type="Proteomes" id="UP000254134"/>
    </source>
</evidence>
<organism evidence="6 7">
    <name type="scientific">Gaiella occulta</name>
    <dbReference type="NCBI Taxonomy" id="1002870"/>
    <lineage>
        <taxon>Bacteria</taxon>
        <taxon>Bacillati</taxon>
        <taxon>Actinomycetota</taxon>
        <taxon>Thermoleophilia</taxon>
        <taxon>Gaiellales</taxon>
        <taxon>Gaiellaceae</taxon>
        <taxon>Gaiella</taxon>
    </lineage>
</organism>
<dbReference type="AlphaFoldDB" id="A0A7M2YZ71"/>
<evidence type="ECO:0000256" key="1">
    <source>
        <dbReference type="ARBA" id="ARBA00001933"/>
    </source>
</evidence>
<keyword evidence="4" id="KW-0663">Pyridoxal phosphate</keyword>
<keyword evidence="3" id="KW-0808">Transferase</keyword>
<evidence type="ECO:0000259" key="5">
    <source>
        <dbReference type="Pfam" id="PF00155"/>
    </source>
</evidence>
<keyword evidence="2" id="KW-0032">Aminotransferase</keyword>
<dbReference type="Proteomes" id="UP000254134">
    <property type="component" value="Unassembled WGS sequence"/>
</dbReference>
<dbReference type="InterPro" id="IPR015422">
    <property type="entry name" value="PyrdxlP-dep_Trfase_small"/>
</dbReference>
<dbReference type="RefSeq" id="WP_114796081.1">
    <property type="nucleotide sequence ID" value="NZ_QQZY01000003.1"/>
</dbReference>
<dbReference type="PANTHER" id="PTHR42790:SF19">
    <property type="entry name" value="KYNURENINE_ALPHA-AMINOADIPATE AMINOTRANSFERASE, MITOCHONDRIAL"/>
    <property type="match status" value="1"/>
</dbReference>
<dbReference type="InterPro" id="IPR015421">
    <property type="entry name" value="PyrdxlP-dep_Trfase_major"/>
</dbReference>
<dbReference type="OrthoDB" id="199743at2"/>
<dbReference type="Pfam" id="PF00155">
    <property type="entry name" value="Aminotran_1_2"/>
    <property type="match status" value="1"/>
</dbReference>
<dbReference type="InterPro" id="IPR015424">
    <property type="entry name" value="PyrdxlP-dep_Trfase"/>
</dbReference>
<evidence type="ECO:0000256" key="2">
    <source>
        <dbReference type="ARBA" id="ARBA00022576"/>
    </source>
</evidence>
<keyword evidence="7" id="KW-1185">Reference proteome</keyword>
<comment type="cofactor">
    <cofactor evidence="1">
        <name>pyridoxal 5'-phosphate</name>
        <dbReference type="ChEBI" id="CHEBI:597326"/>
    </cofactor>
</comment>
<dbReference type="CDD" id="cd00609">
    <property type="entry name" value="AAT_like"/>
    <property type="match status" value="1"/>
</dbReference>
<dbReference type="Gene3D" id="3.40.640.10">
    <property type="entry name" value="Type I PLP-dependent aspartate aminotransferase-like (Major domain)"/>
    <property type="match status" value="1"/>
</dbReference>
<dbReference type="PANTHER" id="PTHR42790">
    <property type="entry name" value="AMINOTRANSFERASE"/>
    <property type="match status" value="1"/>
</dbReference>
<dbReference type="GO" id="GO:0008483">
    <property type="term" value="F:transaminase activity"/>
    <property type="evidence" value="ECO:0007669"/>
    <property type="project" value="UniProtKB-KW"/>
</dbReference>